<protein>
    <submittedName>
        <fullName evidence="1">Type II secretion system F family protein</fullName>
    </submittedName>
</protein>
<accession>A0AC61QIZ4</accession>
<gene>
    <name evidence="1" type="ORF">E0946_04200</name>
</gene>
<dbReference type="EMBL" id="SMOG01000010">
    <property type="protein sequence ID" value="TDF72989.1"/>
    <property type="molecule type" value="Genomic_DNA"/>
</dbReference>
<name>A0AC61QIZ4_9BACT</name>
<dbReference type="Proteomes" id="UP000294588">
    <property type="component" value="Unassembled WGS sequence"/>
</dbReference>
<organism evidence="1 2">
    <name type="scientific">Candidatus Syntrophosphaera thermopropionivorans</name>
    <dbReference type="NCBI Taxonomy" id="2593015"/>
    <lineage>
        <taxon>Bacteria</taxon>
        <taxon>Pseudomonadati</taxon>
        <taxon>Candidatus Cloacimonadota</taxon>
        <taxon>Candidatus Cloacimonadia</taxon>
        <taxon>Candidatus Cloacimonadales</taxon>
        <taxon>Candidatus Cloacimonadaceae</taxon>
        <taxon>Candidatus Syntrophosphaera</taxon>
    </lineage>
</organism>
<sequence>MPNFAYIIKDAKGARVEGIVKADSLDQAVEKLSKEGSTIISVKAAAEGAFKGNLSLADKIMLSIYKWRTGVSLKILVFFTRQLATMYSAGLTIEKALVDLEKSEKNKKFAKVLKQLADDIRKGYSLSEAMEQHPGVFNPMYVALVKAGEVSGTLHTTLNELADYLEKMEDTHRKVRSAMAYPVFILIFLIIVVFFLFYYIVPMFAEVYAGFNAELPGPTQVAIAISNFLTSNIFLAIFIVLAIAATIWIVNLTDRGRYVWDSIKLKIPIIGSITLNSIMSKFARTFSILMSAGVPIMDTMELTENVVQNAVIEGGIRRARVMVKEGYGVANAFRRTGLFPPTILQMIGTGEETGDMDKLLGKAAEFYEKLVDSVIDRLTSLIEPLLIVIMAAVVGSIIITVYLPIFSLGEAMSQGLR</sequence>
<proteinExistence type="predicted"/>
<keyword evidence="2" id="KW-1185">Reference proteome</keyword>
<evidence type="ECO:0000313" key="1">
    <source>
        <dbReference type="EMBL" id="TDF72989.1"/>
    </source>
</evidence>
<reference evidence="1" key="1">
    <citation type="submission" date="2019-03" db="EMBL/GenBank/DDBJ databases">
        <title>Candidatus Syntrophosphaera thermopropionivorans: a novel player in syntrophic propionate oxidation during anaerobic digestion.</title>
        <authorList>
            <person name="Dyksma S."/>
        </authorList>
    </citation>
    <scope>NUCLEOTIDE SEQUENCE</scope>
    <source>
        <strain evidence="1">W5</strain>
    </source>
</reference>
<evidence type="ECO:0000313" key="2">
    <source>
        <dbReference type="Proteomes" id="UP000294588"/>
    </source>
</evidence>
<comment type="caution">
    <text evidence="1">The sequence shown here is derived from an EMBL/GenBank/DDBJ whole genome shotgun (WGS) entry which is preliminary data.</text>
</comment>